<evidence type="ECO:0000313" key="1">
    <source>
        <dbReference type="EMBL" id="KAK7278423.1"/>
    </source>
</evidence>
<dbReference type="AlphaFoldDB" id="A0AAN9IF00"/>
<reference evidence="1 2" key="1">
    <citation type="submission" date="2024-01" db="EMBL/GenBank/DDBJ databases">
        <title>The genomes of 5 underutilized Papilionoideae crops provide insights into root nodulation and disease resistance.</title>
        <authorList>
            <person name="Yuan L."/>
        </authorList>
    </citation>
    <scope>NUCLEOTIDE SEQUENCE [LARGE SCALE GENOMIC DNA]</scope>
    <source>
        <strain evidence="1">LY-2023</strain>
        <tissue evidence="1">Leaf</tissue>
    </source>
</reference>
<comment type="caution">
    <text evidence="1">The sequence shown here is derived from an EMBL/GenBank/DDBJ whole genome shotgun (WGS) entry which is preliminary data.</text>
</comment>
<name>A0AAN9IF00_CLITE</name>
<keyword evidence="2" id="KW-1185">Reference proteome</keyword>
<evidence type="ECO:0000313" key="2">
    <source>
        <dbReference type="Proteomes" id="UP001359559"/>
    </source>
</evidence>
<gene>
    <name evidence="1" type="ORF">RJT34_23451</name>
</gene>
<sequence length="115" mass="13336">MCLSDPVPLTLRRFHLFLSILWNSRFYPQPFPLFSTLLEKINIGLSVTLCCGWGLDPKRTSTTTLWILSLCHTLSTLSFSFPSLSLHTFFVSFESLILKAPFLYKKIPPFFLFFH</sequence>
<dbReference type="Proteomes" id="UP001359559">
    <property type="component" value="Unassembled WGS sequence"/>
</dbReference>
<protein>
    <submittedName>
        <fullName evidence="1">Uncharacterized protein</fullName>
    </submittedName>
</protein>
<accession>A0AAN9IF00</accession>
<proteinExistence type="predicted"/>
<dbReference type="EMBL" id="JAYKXN010000006">
    <property type="protein sequence ID" value="KAK7278423.1"/>
    <property type="molecule type" value="Genomic_DNA"/>
</dbReference>
<organism evidence="1 2">
    <name type="scientific">Clitoria ternatea</name>
    <name type="common">Butterfly pea</name>
    <dbReference type="NCBI Taxonomy" id="43366"/>
    <lineage>
        <taxon>Eukaryota</taxon>
        <taxon>Viridiplantae</taxon>
        <taxon>Streptophyta</taxon>
        <taxon>Embryophyta</taxon>
        <taxon>Tracheophyta</taxon>
        <taxon>Spermatophyta</taxon>
        <taxon>Magnoliopsida</taxon>
        <taxon>eudicotyledons</taxon>
        <taxon>Gunneridae</taxon>
        <taxon>Pentapetalae</taxon>
        <taxon>rosids</taxon>
        <taxon>fabids</taxon>
        <taxon>Fabales</taxon>
        <taxon>Fabaceae</taxon>
        <taxon>Papilionoideae</taxon>
        <taxon>50 kb inversion clade</taxon>
        <taxon>NPAAA clade</taxon>
        <taxon>indigoferoid/millettioid clade</taxon>
        <taxon>Phaseoleae</taxon>
        <taxon>Clitoria</taxon>
    </lineage>
</organism>